<gene>
    <name evidence="2" type="ORF">NDU88_006204</name>
</gene>
<dbReference type="AlphaFoldDB" id="A0AAV7UNA0"/>
<feature type="compositionally biased region" description="Polar residues" evidence="1">
    <location>
        <begin position="34"/>
        <end position="43"/>
    </location>
</feature>
<protein>
    <submittedName>
        <fullName evidence="2">Uncharacterized protein</fullName>
    </submittedName>
</protein>
<organism evidence="2 3">
    <name type="scientific">Pleurodeles waltl</name>
    <name type="common">Iberian ribbed newt</name>
    <dbReference type="NCBI Taxonomy" id="8319"/>
    <lineage>
        <taxon>Eukaryota</taxon>
        <taxon>Metazoa</taxon>
        <taxon>Chordata</taxon>
        <taxon>Craniata</taxon>
        <taxon>Vertebrata</taxon>
        <taxon>Euteleostomi</taxon>
        <taxon>Amphibia</taxon>
        <taxon>Batrachia</taxon>
        <taxon>Caudata</taxon>
        <taxon>Salamandroidea</taxon>
        <taxon>Salamandridae</taxon>
        <taxon>Pleurodelinae</taxon>
        <taxon>Pleurodeles</taxon>
    </lineage>
</organism>
<evidence type="ECO:0000313" key="2">
    <source>
        <dbReference type="EMBL" id="KAJ1189459.1"/>
    </source>
</evidence>
<name>A0AAV7UNA0_PLEWA</name>
<reference evidence="2" key="1">
    <citation type="journal article" date="2022" name="bioRxiv">
        <title>Sequencing and chromosome-scale assembly of the giantPleurodeles waltlgenome.</title>
        <authorList>
            <person name="Brown T."/>
            <person name="Elewa A."/>
            <person name="Iarovenko S."/>
            <person name="Subramanian E."/>
            <person name="Araus A.J."/>
            <person name="Petzold A."/>
            <person name="Susuki M."/>
            <person name="Suzuki K.-i.T."/>
            <person name="Hayashi T."/>
            <person name="Toyoda A."/>
            <person name="Oliveira C."/>
            <person name="Osipova E."/>
            <person name="Leigh N.D."/>
            <person name="Simon A."/>
            <person name="Yun M.H."/>
        </authorList>
    </citation>
    <scope>NUCLEOTIDE SEQUENCE</scope>
    <source>
        <strain evidence="2">20211129_DDA</strain>
        <tissue evidence="2">Liver</tissue>
    </source>
</reference>
<proteinExistence type="predicted"/>
<feature type="region of interest" description="Disordered" evidence="1">
    <location>
        <begin position="27"/>
        <end position="147"/>
    </location>
</feature>
<keyword evidence="3" id="KW-1185">Reference proteome</keyword>
<dbReference type="Proteomes" id="UP001066276">
    <property type="component" value="Chromosome 3_1"/>
</dbReference>
<evidence type="ECO:0000313" key="3">
    <source>
        <dbReference type="Proteomes" id="UP001066276"/>
    </source>
</evidence>
<dbReference type="EMBL" id="JANPWB010000005">
    <property type="protein sequence ID" value="KAJ1189459.1"/>
    <property type="molecule type" value="Genomic_DNA"/>
</dbReference>
<sequence length="147" mass="15398">MPRYSWEGSTGNTNCLCLLKTGYNQGTKCPGSPPSHQTNNVTVSADPRLLRRHSSKASPKNAEGEFQVPSAGSRTKCTKACGGNPLPAQIPPVDLAVAGGTKQTRKQQAKKPPQLSRAQTGGRSAHDPNRAMLGVSPPSDGSSRAAH</sequence>
<evidence type="ECO:0000256" key="1">
    <source>
        <dbReference type="SAM" id="MobiDB-lite"/>
    </source>
</evidence>
<accession>A0AAV7UNA0</accession>
<comment type="caution">
    <text evidence="2">The sequence shown here is derived from an EMBL/GenBank/DDBJ whole genome shotgun (WGS) entry which is preliminary data.</text>
</comment>